<evidence type="ECO:0000256" key="3">
    <source>
        <dbReference type="ARBA" id="ARBA00023014"/>
    </source>
</evidence>
<dbReference type="InterPro" id="IPR017900">
    <property type="entry name" value="4Fe4S_Fe_S_CS"/>
</dbReference>
<dbReference type="SUPFAM" id="SSF46548">
    <property type="entry name" value="alpha-helical ferredoxin"/>
    <property type="match status" value="1"/>
</dbReference>
<dbReference type="PANTHER" id="PTHR40447">
    <property type="entry name" value="ANAEROBIC SULFITE REDUCTASE SUBUNIT A"/>
    <property type="match status" value="1"/>
</dbReference>
<evidence type="ECO:0000256" key="2">
    <source>
        <dbReference type="ARBA" id="ARBA00023004"/>
    </source>
</evidence>
<dbReference type="Gene3D" id="1.10.1060.10">
    <property type="entry name" value="Alpha-helical ferredoxin"/>
    <property type="match status" value="1"/>
</dbReference>
<dbReference type="EMBL" id="FUYA01000005">
    <property type="protein sequence ID" value="SKA73498.1"/>
    <property type="molecule type" value="Genomic_DNA"/>
</dbReference>
<dbReference type="AlphaFoldDB" id="A0A1T4W8X9"/>
<sequence length="357" mass="39126">MSTAKFLSTENLGPWLEKLSEKRRVVAPVKENDAVVFRPYSTDATLCLEKVSTVSPKGILFPRSEPLMAFRYVKDPENPGQVKLDVQETVKAEPTVIVGARPCDVAGFKVIDRVYTDPEHTDKYYAARRDKAAFVVLACTQPDSSCFCNWVGGDPAGTDGVDVLLTPVTGGYVADAISPLGQELVDTEHFRAADDTDLADAKAAHKAAREALGEKTDLSNIQEKVLDLFEDEDFWTDITSKCLSCGACSYVCPTCYCFNITDESKGNVGTRIRSWDNCMSALFTLEGSGHNPRAGKLKRFRNRVGHKFSYYPEDHDGALACVGCGRCVRSCPVGMDIREILKKALKSEPAAKEAVND</sequence>
<keyword evidence="2" id="KW-0408">Iron</keyword>
<keyword evidence="3" id="KW-0411">Iron-sulfur</keyword>
<dbReference type="OrthoDB" id="9795302at2"/>
<keyword evidence="6" id="KW-1185">Reference proteome</keyword>
<name>A0A1T4W8X9_9BACT</name>
<evidence type="ECO:0000313" key="6">
    <source>
        <dbReference type="Proteomes" id="UP000189733"/>
    </source>
</evidence>
<dbReference type="InterPro" id="IPR009051">
    <property type="entry name" value="Helical_ferredxn"/>
</dbReference>
<dbReference type="Proteomes" id="UP000189733">
    <property type="component" value="Unassembled WGS sequence"/>
</dbReference>
<evidence type="ECO:0000256" key="1">
    <source>
        <dbReference type="ARBA" id="ARBA00022723"/>
    </source>
</evidence>
<dbReference type="Pfam" id="PF17179">
    <property type="entry name" value="Fer4_22"/>
    <property type="match status" value="1"/>
</dbReference>
<dbReference type="RefSeq" id="WP_078685146.1">
    <property type="nucleotide sequence ID" value="NZ_FUYA01000005.1"/>
</dbReference>
<dbReference type="GO" id="GO:0051536">
    <property type="term" value="F:iron-sulfur cluster binding"/>
    <property type="evidence" value="ECO:0007669"/>
    <property type="project" value="UniProtKB-KW"/>
</dbReference>
<feature type="domain" description="4Fe-4S ferredoxin-type" evidence="4">
    <location>
        <begin position="232"/>
        <end position="263"/>
    </location>
</feature>
<protein>
    <submittedName>
        <fullName evidence="5">4Fe-4S dicluster domain-containing protein</fullName>
    </submittedName>
</protein>
<gene>
    <name evidence="5" type="ORF">SAMN02745702_01869</name>
</gene>
<keyword evidence="1" id="KW-0479">Metal-binding</keyword>
<dbReference type="PANTHER" id="PTHR40447:SF1">
    <property type="entry name" value="ANAEROBIC SULFITE REDUCTASE SUBUNIT A"/>
    <property type="match status" value="1"/>
</dbReference>
<dbReference type="PROSITE" id="PS51379">
    <property type="entry name" value="4FE4S_FER_2"/>
    <property type="match status" value="2"/>
</dbReference>
<evidence type="ECO:0000313" key="5">
    <source>
        <dbReference type="EMBL" id="SKA73498.1"/>
    </source>
</evidence>
<dbReference type="GO" id="GO:0046872">
    <property type="term" value="F:metal ion binding"/>
    <property type="evidence" value="ECO:0007669"/>
    <property type="project" value="UniProtKB-KW"/>
</dbReference>
<organism evidence="5 6">
    <name type="scientific">Desulfobaculum bizertense DSM 18034</name>
    <dbReference type="NCBI Taxonomy" id="1121442"/>
    <lineage>
        <taxon>Bacteria</taxon>
        <taxon>Pseudomonadati</taxon>
        <taxon>Thermodesulfobacteriota</taxon>
        <taxon>Desulfovibrionia</taxon>
        <taxon>Desulfovibrionales</taxon>
        <taxon>Desulfovibrionaceae</taxon>
        <taxon>Desulfobaculum</taxon>
    </lineage>
</organism>
<proteinExistence type="predicted"/>
<evidence type="ECO:0000259" key="4">
    <source>
        <dbReference type="PROSITE" id="PS51379"/>
    </source>
</evidence>
<reference evidence="5 6" key="1">
    <citation type="submission" date="2017-02" db="EMBL/GenBank/DDBJ databases">
        <authorList>
            <person name="Peterson S.W."/>
        </authorList>
    </citation>
    <scope>NUCLEOTIDE SEQUENCE [LARGE SCALE GENOMIC DNA]</scope>
    <source>
        <strain evidence="5 6">DSM 18034</strain>
    </source>
</reference>
<dbReference type="PROSITE" id="PS00198">
    <property type="entry name" value="4FE4S_FER_1"/>
    <property type="match status" value="2"/>
</dbReference>
<accession>A0A1T4W8X9</accession>
<feature type="domain" description="4Fe-4S ferredoxin-type" evidence="4">
    <location>
        <begin position="310"/>
        <end position="343"/>
    </location>
</feature>
<dbReference type="STRING" id="1121442.SAMN02745702_01869"/>
<dbReference type="InterPro" id="IPR017896">
    <property type="entry name" value="4Fe4S_Fe-S-bd"/>
</dbReference>